<feature type="transmembrane region" description="Helical" evidence="8">
    <location>
        <begin position="82"/>
        <end position="100"/>
    </location>
</feature>
<dbReference type="AlphaFoldDB" id="A0A2I9D0H8"/>
<feature type="transmembrane region" description="Helical" evidence="8">
    <location>
        <begin position="182"/>
        <end position="201"/>
    </location>
</feature>
<dbReference type="Proteomes" id="UP000236569">
    <property type="component" value="Unassembled WGS sequence"/>
</dbReference>
<feature type="transmembrane region" description="Helical" evidence="8">
    <location>
        <begin position="270"/>
        <end position="292"/>
    </location>
</feature>
<feature type="region of interest" description="Disordered" evidence="7">
    <location>
        <begin position="1"/>
        <end position="21"/>
    </location>
</feature>
<dbReference type="Gene3D" id="3.40.50.300">
    <property type="entry name" value="P-loop containing nucleotide triphosphate hydrolases"/>
    <property type="match status" value="1"/>
</dbReference>
<evidence type="ECO:0000256" key="7">
    <source>
        <dbReference type="SAM" id="MobiDB-lite"/>
    </source>
</evidence>
<evidence type="ECO:0000259" key="9">
    <source>
        <dbReference type="PROSITE" id="PS50893"/>
    </source>
</evidence>
<dbReference type="PANTHER" id="PTHR24221">
    <property type="entry name" value="ATP-BINDING CASSETTE SUB-FAMILY B"/>
    <property type="match status" value="1"/>
</dbReference>
<evidence type="ECO:0000256" key="4">
    <source>
        <dbReference type="ARBA" id="ARBA00022840"/>
    </source>
</evidence>
<evidence type="ECO:0000256" key="1">
    <source>
        <dbReference type="ARBA" id="ARBA00004651"/>
    </source>
</evidence>
<dbReference type="SUPFAM" id="SSF52540">
    <property type="entry name" value="P-loop containing nucleoside triphosphate hydrolases"/>
    <property type="match status" value="1"/>
</dbReference>
<accession>A0A2I9D0H8</accession>
<dbReference type="InterPro" id="IPR036640">
    <property type="entry name" value="ABC1_TM_sf"/>
</dbReference>
<dbReference type="SMART" id="SM00382">
    <property type="entry name" value="AAA"/>
    <property type="match status" value="1"/>
</dbReference>
<dbReference type="PANTHER" id="PTHR24221:SF646">
    <property type="entry name" value="HAEMOLYSIN SECRETION ATP-BINDING PROTEIN"/>
    <property type="match status" value="1"/>
</dbReference>
<feature type="transmembrane region" description="Helical" evidence="8">
    <location>
        <begin position="42"/>
        <end position="62"/>
    </location>
</feature>
<comment type="caution">
    <text evidence="11">The sequence shown here is derived from an EMBL/GenBank/DDBJ whole genome shotgun (WGS) entry which is preliminary data.</text>
</comment>
<evidence type="ECO:0000313" key="12">
    <source>
        <dbReference type="Proteomes" id="UP000236569"/>
    </source>
</evidence>
<comment type="subcellular location">
    <subcellularLocation>
        <location evidence="1">Cell membrane</location>
        <topology evidence="1">Multi-pass membrane protein</topology>
    </subcellularLocation>
</comment>
<evidence type="ECO:0000256" key="2">
    <source>
        <dbReference type="ARBA" id="ARBA00022692"/>
    </source>
</evidence>
<dbReference type="InterPro" id="IPR011527">
    <property type="entry name" value="ABC1_TM_dom"/>
</dbReference>
<keyword evidence="6 8" id="KW-0472">Membrane</keyword>
<keyword evidence="5 8" id="KW-1133">Transmembrane helix</keyword>
<keyword evidence="2 8" id="KW-0812">Transmembrane</keyword>
<dbReference type="Gene3D" id="1.20.1560.10">
    <property type="entry name" value="ABC transporter type 1, transmembrane domain"/>
    <property type="match status" value="1"/>
</dbReference>
<dbReference type="GO" id="GO:0016887">
    <property type="term" value="F:ATP hydrolysis activity"/>
    <property type="evidence" value="ECO:0007669"/>
    <property type="project" value="InterPro"/>
</dbReference>
<feature type="transmembrane region" description="Helical" evidence="8">
    <location>
        <begin position="156"/>
        <end position="176"/>
    </location>
</feature>
<dbReference type="InterPro" id="IPR003593">
    <property type="entry name" value="AAA+_ATPase"/>
</dbReference>
<name>A0A2I9D0H8_9DEIO</name>
<keyword evidence="12" id="KW-1185">Reference proteome</keyword>
<organism evidence="11 12">
    <name type="scientific">Deinococcus aerius</name>
    <dbReference type="NCBI Taxonomy" id="200253"/>
    <lineage>
        <taxon>Bacteria</taxon>
        <taxon>Thermotogati</taxon>
        <taxon>Deinococcota</taxon>
        <taxon>Deinococci</taxon>
        <taxon>Deinococcales</taxon>
        <taxon>Deinococcaceae</taxon>
        <taxon>Deinococcus</taxon>
    </lineage>
</organism>
<evidence type="ECO:0000256" key="8">
    <source>
        <dbReference type="SAM" id="Phobius"/>
    </source>
</evidence>
<feature type="compositionally biased region" description="Pro residues" evidence="7">
    <location>
        <begin position="1"/>
        <end position="15"/>
    </location>
</feature>
<dbReference type="InterPro" id="IPR027417">
    <property type="entry name" value="P-loop_NTPase"/>
</dbReference>
<protein>
    <submittedName>
        <fullName evidence="11">Xenobiotic-transporting ATPase</fullName>
    </submittedName>
</protein>
<evidence type="ECO:0000256" key="3">
    <source>
        <dbReference type="ARBA" id="ARBA00022741"/>
    </source>
</evidence>
<evidence type="ECO:0000256" key="6">
    <source>
        <dbReference type="ARBA" id="ARBA00023136"/>
    </source>
</evidence>
<dbReference type="InterPro" id="IPR003439">
    <property type="entry name" value="ABC_transporter-like_ATP-bd"/>
</dbReference>
<feature type="domain" description="ABC transporter" evidence="9">
    <location>
        <begin position="363"/>
        <end position="602"/>
    </location>
</feature>
<reference evidence="12" key="1">
    <citation type="submission" date="2018-01" db="EMBL/GenBank/DDBJ databases">
        <title>Draft Genome Sequence of the Radioresistant Bacterium Deinococcus aerius TR0125, Isolated from the Higher Atmosphere above Japan.</title>
        <authorList>
            <person name="Satoh K."/>
            <person name="Arai H."/>
            <person name="Sanzen T."/>
            <person name="Kawaguchi Y."/>
            <person name="Hayashi H."/>
            <person name="Yokobori S."/>
            <person name="Yamagishi A."/>
            <person name="Oono Y."/>
            <person name="Narumi I."/>
        </authorList>
    </citation>
    <scope>NUCLEOTIDE SEQUENCE [LARGE SCALE GENOMIC DNA]</scope>
    <source>
        <strain evidence="12">TR0125</strain>
    </source>
</reference>
<evidence type="ECO:0000313" key="11">
    <source>
        <dbReference type="EMBL" id="GBF08043.1"/>
    </source>
</evidence>
<dbReference type="Pfam" id="PF00005">
    <property type="entry name" value="ABC_tran"/>
    <property type="match status" value="1"/>
</dbReference>
<dbReference type="PROSITE" id="PS50929">
    <property type="entry name" value="ABC_TM1F"/>
    <property type="match status" value="1"/>
</dbReference>
<dbReference type="EMBL" id="BFAG01000021">
    <property type="protein sequence ID" value="GBF08043.1"/>
    <property type="molecule type" value="Genomic_DNA"/>
</dbReference>
<evidence type="ECO:0000259" key="10">
    <source>
        <dbReference type="PROSITE" id="PS50929"/>
    </source>
</evidence>
<dbReference type="GO" id="GO:0005524">
    <property type="term" value="F:ATP binding"/>
    <property type="evidence" value="ECO:0007669"/>
    <property type="project" value="UniProtKB-KW"/>
</dbReference>
<dbReference type="InterPro" id="IPR039421">
    <property type="entry name" value="Type_1_exporter"/>
</dbReference>
<evidence type="ECO:0000256" key="5">
    <source>
        <dbReference type="ARBA" id="ARBA00022989"/>
    </source>
</evidence>
<dbReference type="GO" id="GO:0034040">
    <property type="term" value="F:ATPase-coupled lipid transmembrane transporter activity"/>
    <property type="evidence" value="ECO:0007669"/>
    <property type="project" value="TreeGrafter"/>
</dbReference>
<dbReference type="GO" id="GO:0140359">
    <property type="term" value="F:ABC-type transporter activity"/>
    <property type="evidence" value="ECO:0007669"/>
    <property type="project" value="InterPro"/>
</dbReference>
<dbReference type="GO" id="GO:0005886">
    <property type="term" value="C:plasma membrane"/>
    <property type="evidence" value="ECO:0007669"/>
    <property type="project" value="UniProtKB-SubCell"/>
</dbReference>
<dbReference type="InterPro" id="IPR017871">
    <property type="entry name" value="ABC_transporter-like_CS"/>
</dbReference>
<dbReference type="PROSITE" id="PS00211">
    <property type="entry name" value="ABC_TRANSPORTER_1"/>
    <property type="match status" value="1"/>
</dbReference>
<sequence length="622" mass="68009">MISSPPRPLRPPPPGESASLGKRSADLLQTLRLVWAASPRHSLLYALTSLLSSGLPAANLYIGKLLLDEVARAVQGGATYSALLALLGIQVALGVLGTLLSTVQNASQQLLGDSLQHSVTRRILDKASGLSVESFENAETYDKLQQAYREVGTRPLGVATQLVSLAGAAVTLISVGALMARLGFWVLPLVLLASLPGVWVSNKFGVENYRMLRWQTHDARVQNYLGSLITSDQLVKEVRLFGFEPYLLRRWRDYYLGFRRQLEDIIRRRSAWGFAASLASALLIGLASALILRRAANGQITVGDFSVFVLGIAQVQGTVAGLLNGVSGIYQNLLYMRNLFDFLELPDRDLGAGEEWRGPIETIEFREVGFRYPLTDRDVLRGVNFTVRRGEALAIVGENGAGKTTLVKLLTRLFEPTSGQILLNGQDATRFSPRSVQREMSIIFQDFGQYQMSARENVALSEVSRLEDAPGVQGAVDRAGAAFVETLPEGLETPLGRLFQGGRQLSGGQWQRLALARLYFRDASVLVFDEPTAALDARAEFETMEALRAQARDRITLLISHRFSTVRLADQIIVLEGGKIVESGSHAALLAQGGRYAALYELQARGYAPTDEVISSAQPARR</sequence>
<keyword evidence="4" id="KW-0067">ATP-binding</keyword>
<gene>
    <name evidence="11" type="ORF">DAERI_210039</name>
</gene>
<keyword evidence="3" id="KW-0547">Nucleotide-binding</keyword>
<proteinExistence type="predicted"/>
<dbReference type="PROSITE" id="PS50893">
    <property type="entry name" value="ABC_TRANSPORTER_2"/>
    <property type="match status" value="1"/>
</dbReference>
<dbReference type="SUPFAM" id="SSF90123">
    <property type="entry name" value="ABC transporter transmembrane region"/>
    <property type="match status" value="1"/>
</dbReference>
<feature type="domain" description="ABC transmembrane type-1" evidence="10">
    <location>
        <begin position="43"/>
        <end position="331"/>
    </location>
</feature>